<dbReference type="HOGENOM" id="CLU_041832_0_0_1"/>
<dbReference type="PANTHER" id="PTHR15407">
    <property type="entry name" value="FUKUTIN-RELATED"/>
    <property type="match status" value="1"/>
</dbReference>
<keyword evidence="3" id="KW-1133">Transmembrane helix</keyword>
<keyword evidence="2" id="KW-0812">Transmembrane</keyword>
<dbReference type="OMA" id="DMDLAIF"/>
<evidence type="ECO:0000259" key="6">
    <source>
        <dbReference type="Pfam" id="PF24413"/>
    </source>
</evidence>
<name>E3MNJ6_CAERE</name>
<dbReference type="InterPro" id="IPR009644">
    <property type="entry name" value="FKTN/MNN4/W02B3.4-1"/>
</dbReference>
<evidence type="ECO:0000256" key="1">
    <source>
        <dbReference type="ARBA" id="ARBA00004167"/>
    </source>
</evidence>
<dbReference type="EMBL" id="DS268460">
    <property type="protein sequence ID" value="EFP06140.1"/>
    <property type="molecule type" value="Genomic_DNA"/>
</dbReference>
<evidence type="ECO:0000313" key="7">
    <source>
        <dbReference type="EMBL" id="EFP06140.1"/>
    </source>
</evidence>
<sequence>MKRKCVIIFLCLLFTFLLFLVQISSEKRPPFKTPRPSFDYDGVGFQKEMRFSDACRLWLLDIGQTPVPTLLIDRHILKQVENGRCDQMDGIRTAIQIGVDVEFQWKSDSWDKKFEVLFYVNDTEKDYLDFRTERRKIIPKNFPTQRIGNLLIPTVIPVFLEFWHRANYVPCRNMTIKRDSPRLETFPFLQKYILKDPPIPARESVRHLAALRDQMLRFGIFPFLNGGTFLGWFRECTVIPHTTDMDLAIFSENWNTEFFEFLWSKQSKFRVKRQLGMVNDSYEVTVLPKTGFPTPIDIFLLYEGRNHTTGADYRWVGGTAIDGQKYKYIYPPYDPYCSADLLGHIFWVTCTPEVKVTVGTVLLLKTTVPLLQLEYGARWYTDRNSLKYVWNAARNVVRNGRFSEKQMRDDVYNEYRF</sequence>
<dbReference type="Pfam" id="PF24413">
    <property type="entry name" value="W02B3_4_N"/>
    <property type="match status" value="1"/>
</dbReference>
<dbReference type="InterPro" id="IPR057641">
    <property type="entry name" value="W02B3_4_N"/>
</dbReference>
<dbReference type="Proteomes" id="UP000008281">
    <property type="component" value="Unassembled WGS sequence"/>
</dbReference>
<evidence type="ECO:0000256" key="2">
    <source>
        <dbReference type="ARBA" id="ARBA00022692"/>
    </source>
</evidence>
<dbReference type="FunCoup" id="E3MNJ6">
    <property type="interactions" value="1192"/>
</dbReference>
<feature type="chain" id="PRO_5003176056" description="W02B3.4-like N-terminal domain-containing protein" evidence="5">
    <location>
        <begin position="26"/>
        <end position="417"/>
    </location>
</feature>
<evidence type="ECO:0000256" key="5">
    <source>
        <dbReference type="SAM" id="SignalP"/>
    </source>
</evidence>
<evidence type="ECO:0000313" key="8">
    <source>
        <dbReference type="Proteomes" id="UP000008281"/>
    </source>
</evidence>
<gene>
    <name evidence="7" type="ORF">CRE_05880</name>
</gene>
<dbReference type="InParanoid" id="E3MNJ6"/>
<feature type="domain" description="W02B3.4-like N-terminal" evidence="6">
    <location>
        <begin position="55"/>
        <end position="169"/>
    </location>
</feature>
<dbReference type="eggNOG" id="ENOG502QUDN">
    <property type="taxonomic scope" value="Eukaryota"/>
</dbReference>
<dbReference type="AlphaFoldDB" id="E3MNJ6"/>
<keyword evidence="5" id="KW-0732">Signal</keyword>
<proteinExistence type="predicted"/>
<dbReference type="PANTHER" id="PTHR15407:SF40">
    <property type="entry name" value="FUKUTIN"/>
    <property type="match status" value="1"/>
</dbReference>
<evidence type="ECO:0000256" key="3">
    <source>
        <dbReference type="ARBA" id="ARBA00022989"/>
    </source>
</evidence>
<protein>
    <recommendedName>
        <fullName evidence="6">W02B3.4-like N-terminal domain-containing protein</fullName>
    </recommendedName>
</protein>
<keyword evidence="4" id="KW-0472">Membrane</keyword>
<feature type="signal peptide" evidence="5">
    <location>
        <begin position="1"/>
        <end position="25"/>
    </location>
</feature>
<accession>E3MNJ6</accession>
<organism evidence="8">
    <name type="scientific">Caenorhabditis remanei</name>
    <name type="common">Caenorhabditis vulgaris</name>
    <dbReference type="NCBI Taxonomy" id="31234"/>
    <lineage>
        <taxon>Eukaryota</taxon>
        <taxon>Metazoa</taxon>
        <taxon>Ecdysozoa</taxon>
        <taxon>Nematoda</taxon>
        <taxon>Chromadorea</taxon>
        <taxon>Rhabditida</taxon>
        <taxon>Rhabditina</taxon>
        <taxon>Rhabditomorpha</taxon>
        <taxon>Rhabditoidea</taxon>
        <taxon>Rhabditidae</taxon>
        <taxon>Peloderinae</taxon>
        <taxon>Caenorhabditis</taxon>
    </lineage>
</organism>
<dbReference type="GO" id="GO:0016020">
    <property type="term" value="C:membrane"/>
    <property type="evidence" value="ECO:0007669"/>
    <property type="project" value="UniProtKB-SubCell"/>
</dbReference>
<dbReference type="OrthoDB" id="444255at2759"/>
<comment type="subcellular location">
    <subcellularLocation>
        <location evidence="1">Membrane</location>
        <topology evidence="1">Single-pass membrane protein</topology>
    </subcellularLocation>
</comment>
<evidence type="ECO:0000256" key="4">
    <source>
        <dbReference type="ARBA" id="ARBA00023136"/>
    </source>
</evidence>
<keyword evidence="8" id="KW-1185">Reference proteome</keyword>
<dbReference type="STRING" id="31234.E3MNJ6"/>
<reference evidence="7" key="1">
    <citation type="submission" date="2007-07" db="EMBL/GenBank/DDBJ databases">
        <title>PCAP assembly of the Caenorhabditis remanei genome.</title>
        <authorList>
            <consortium name="The Caenorhabditis remanei Sequencing Consortium"/>
            <person name="Wilson R.K."/>
        </authorList>
    </citation>
    <scope>NUCLEOTIDE SEQUENCE [LARGE SCALE GENOMIC DNA]</scope>
    <source>
        <strain evidence="7">PB4641</strain>
    </source>
</reference>